<reference evidence="3 4" key="1">
    <citation type="submission" date="2024-01" db="EMBL/GenBank/DDBJ databases">
        <title>Mariniflexile litorale sp. nov., isolated from the shallow sediments of the Sea of Japan.</title>
        <authorList>
            <person name="Romanenko L."/>
            <person name="Bystritskaya E."/>
            <person name="Isaeva M."/>
        </authorList>
    </citation>
    <scope>NUCLEOTIDE SEQUENCE [LARGE SCALE GENOMIC DNA]</scope>
    <source>
        <strain evidence="3 4">KCTC 32427</strain>
    </source>
</reference>
<keyword evidence="4" id="KW-1185">Reference proteome</keyword>
<evidence type="ECO:0000313" key="3">
    <source>
        <dbReference type="EMBL" id="MEN3322358.1"/>
    </source>
</evidence>
<dbReference type="InterPro" id="IPR026444">
    <property type="entry name" value="Secre_tail"/>
</dbReference>
<evidence type="ECO:0000313" key="4">
    <source>
        <dbReference type="Proteomes" id="UP001416393"/>
    </source>
</evidence>
<proteinExistence type="predicted"/>
<dbReference type="RefSeq" id="WP_346239903.1">
    <property type="nucleotide sequence ID" value="NZ_JAZHYP010000001.1"/>
</dbReference>
<dbReference type="Proteomes" id="UP001416393">
    <property type="component" value="Unassembled WGS sequence"/>
</dbReference>
<evidence type="ECO:0000259" key="2">
    <source>
        <dbReference type="Pfam" id="PF18962"/>
    </source>
</evidence>
<organism evidence="3 4">
    <name type="scientific">Mariniflexile soesokkakense</name>
    <dbReference type="NCBI Taxonomy" id="1343160"/>
    <lineage>
        <taxon>Bacteria</taxon>
        <taxon>Pseudomonadati</taxon>
        <taxon>Bacteroidota</taxon>
        <taxon>Flavobacteriia</taxon>
        <taxon>Flavobacteriales</taxon>
        <taxon>Flavobacteriaceae</taxon>
        <taxon>Mariniflexile</taxon>
    </lineage>
</organism>
<protein>
    <submittedName>
        <fullName evidence="3">T9SS type A sorting domain-containing protein</fullName>
    </submittedName>
</protein>
<sequence>MKKSILIWFLYVTIAGIYAQSPITQVEYFLDSDNGFGNNTLVAITPNTTISENILATIPPSTSIGYHKLYFRTKDTDGNWSKTTRTHIEIIKPQTQNNVIVGEYYLDSDPTYSQGTSFVINPQSTDITQDFISQIPINASIGYHKLYGRVKDVYENWSHTFRKNIEIIENNGNLDIVEIEYFFGSDLTFGNSNIITVRNPQPDHTELFQVPYPAGPYNFNDVLYVRTKDSYGKWSHTTILDAIDTGLNTNELEVKMFSLFPNPVKDVLHIKSNNTFSIETISIYDMTGKNVYKTNKNKQVINISTLSSGIYLLKLNTSIGNASYKILKQ</sequence>
<evidence type="ECO:0000256" key="1">
    <source>
        <dbReference type="ARBA" id="ARBA00022729"/>
    </source>
</evidence>
<accession>A0ABV0A5X8</accession>
<keyword evidence="1" id="KW-0732">Signal</keyword>
<comment type="caution">
    <text evidence="3">The sequence shown here is derived from an EMBL/GenBank/DDBJ whole genome shotgun (WGS) entry which is preliminary data.</text>
</comment>
<gene>
    <name evidence="3" type="ORF">VP395_01340</name>
</gene>
<dbReference type="EMBL" id="JAZHYP010000001">
    <property type="protein sequence ID" value="MEN3322358.1"/>
    <property type="molecule type" value="Genomic_DNA"/>
</dbReference>
<dbReference type="NCBIfam" id="TIGR04183">
    <property type="entry name" value="Por_Secre_tail"/>
    <property type="match status" value="1"/>
</dbReference>
<dbReference type="Pfam" id="PF18962">
    <property type="entry name" value="Por_Secre_tail"/>
    <property type="match status" value="1"/>
</dbReference>
<name>A0ABV0A5X8_9FLAO</name>
<feature type="domain" description="Secretion system C-terminal sorting" evidence="2">
    <location>
        <begin position="259"/>
        <end position="326"/>
    </location>
</feature>